<feature type="transmembrane region" description="Helical" evidence="8">
    <location>
        <begin position="1133"/>
        <end position="1158"/>
    </location>
</feature>
<evidence type="ECO:0000256" key="4">
    <source>
        <dbReference type="ARBA" id="ARBA00022737"/>
    </source>
</evidence>
<sequence>MRGVLKWVQKIEFPHIKDDQVSVHSLCYHPEGKQLVVAAGERVLIYDPDGTLLNTLKAHKDVVNCVAYARDGKKFASGAVDKTVIVWTPQLEGLLKYSHNDSVQCMAFNPVSHQLASCSHSDFAFWSADQKAVQKYKISTRVNSCSWTNDGQYLILGLANGSISIRSKVGEEKGRFDRPGGSSSNVFSLQCCPMTSTDVIGVADWGQTLSFHTLSGQMIGKERALGFDPLCLTYFPNGEYCIVSGCSDSLHLFTKEGIRLGILGEGFKSWIWSVAIHPNGQSYTIGCQNGTVACFNIVSSTVHALYRERYAFRENMCDVIIQHLISGQKVRIKCRDLVQKIAIYRNRLAVQLPERVVLYELSSGEEQPMHYKVKEKIQKKFDCSLLVVCARHIVLCQEKRLQCLDFNGILQRDWIMDSFIRYIKVSGGPAGREGLLVGLKSGQVFRIFLDNSLPLMITSVVSAVRCLDINANRTKIAVVDDTGRLVVRDIVSDTLLYQDTGVNSVTWNTHLDSMLCYTHTIGGLSIRVGSLPPRGPQNMLGVVVGLCGATAFCLRGNVMHNIPLALGATMWQFVEAGLFDEAYQVACLGVTPTDWEGLAQSALEALHLNIARDAYVKVRNLPWLQFIDELCEKQKRGEVPKEVLQGESSAYAGKYKEAARLFQKCNQPMRALEMYTDLRMFDLAQEFIKDGSDEAKRELVKKRAEWAYSVKEPRAAAELLLSAGEHQRAIDIVAEQGWADILYDIGRRLSLSERTSLESVAFNLKQLKALPLAAEIFKKLGDEAQVIQLHVEARDWTEAFRLAENIPEMLPTVNYQHAQWLAESDKFIEAHEAYLKAGRLKDANRLLKQLSTSAIEEERFLDASYFYWLLSKQYLDIYYKKDEQTPTDHHFKEYQNHLRIAKVYYAYSIIFNYMKEPFTTYSPVSLFNVSRFILNEVEYKGTPKGVSLFAVLFTLAKQAKLLQANKLCLVVNKRLQSLKPPAGVQEQIDINYLNSKACKSGFNDPEELLPLCYKCSNYSQHLNGNNCPTCKQDYIFSFISFEILPLVQFHPEVDINDAEAERLLLAPPKPAEEGDPFSEDVASALPLSLDRNALRGIDPSHILIVKRREKNLKNIYYRNILPDLQVTFCPECLLVSIINSIDILLFVCNGLFLFRYFIRRTLSYRYYKKVIVLSVVQHQKNYLMNICKVPSETNV</sequence>
<dbReference type="FunFam" id="1.25.40.470:FF:000025">
    <property type="entry name" value="GL24573"/>
    <property type="match status" value="1"/>
</dbReference>
<dbReference type="Pfam" id="PF23377">
    <property type="entry name" value="Beta-prop_IFT122_2nd"/>
    <property type="match status" value="1"/>
</dbReference>
<dbReference type="Pfam" id="PF23381">
    <property type="entry name" value="Beta-prop_IFT122_1st"/>
    <property type="match status" value="2"/>
</dbReference>
<dbReference type="InterPro" id="IPR001680">
    <property type="entry name" value="WD40_rpt"/>
</dbReference>
<evidence type="ECO:0000256" key="2">
    <source>
        <dbReference type="ARBA" id="ARBA00019442"/>
    </source>
</evidence>
<evidence type="ECO:0000256" key="1">
    <source>
        <dbReference type="ARBA" id="ARBA00004138"/>
    </source>
</evidence>
<keyword evidence="8" id="KW-0812">Transmembrane</keyword>
<dbReference type="Gene3D" id="2.130.10.10">
    <property type="entry name" value="YVTN repeat-like/Quinoprotein amine dehydrogenase"/>
    <property type="match status" value="1"/>
</dbReference>
<dbReference type="Gene3D" id="1.25.40.470">
    <property type="match status" value="1"/>
</dbReference>
<feature type="domain" description="IFT122 first beta-propeller" evidence="10">
    <location>
        <begin position="22"/>
        <end position="193"/>
    </location>
</feature>
<dbReference type="PANTHER" id="PTHR12764">
    <property type="entry name" value="WD REPEAT DOMAIN-RELATED"/>
    <property type="match status" value="1"/>
</dbReference>
<evidence type="ECO:0000256" key="5">
    <source>
        <dbReference type="ARBA" id="ARBA00023069"/>
    </source>
</evidence>
<evidence type="ECO:0000259" key="9">
    <source>
        <dbReference type="Pfam" id="PF23377"/>
    </source>
</evidence>
<keyword evidence="6" id="KW-0966">Cell projection</keyword>
<dbReference type="GO" id="GO:0030991">
    <property type="term" value="C:intraciliary transport particle A"/>
    <property type="evidence" value="ECO:0007669"/>
    <property type="project" value="TreeGrafter"/>
</dbReference>
<dbReference type="PANTHER" id="PTHR12764:SF4">
    <property type="entry name" value="INTRAFLAGELLAR TRANSPORT PROTEIN 122 HOMOLOG"/>
    <property type="match status" value="1"/>
</dbReference>
<dbReference type="InterPro" id="IPR015943">
    <property type="entry name" value="WD40/YVTN_repeat-like_dom_sf"/>
</dbReference>
<name>A0A0K8V8F7_BACLA</name>
<dbReference type="PROSITE" id="PS50294">
    <property type="entry name" value="WD_REPEATS_REGION"/>
    <property type="match status" value="1"/>
</dbReference>
<evidence type="ECO:0000313" key="13">
    <source>
        <dbReference type="EMBL" id="JAI35156.1"/>
    </source>
</evidence>
<accession>A0A0K8V8F7</accession>
<dbReference type="FunFam" id="2.130.10.10:FF:001020">
    <property type="entry name" value="Intraflagellar transport protein 122 homolog"/>
    <property type="match status" value="1"/>
</dbReference>
<dbReference type="AlphaFoldDB" id="A0A0K8V8F7"/>
<proteinExistence type="predicted"/>
<dbReference type="GO" id="GO:0061512">
    <property type="term" value="P:protein localization to cilium"/>
    <property type="evidence" value="ECO:0007669"/>
    <property type="project" value="TreeGrafter"/>
</dbReference>
<keyword evidence="5" id="KW-0969">Cilium</keyword>
<dbReference type="PROSITE" id="PS50082">
    <property type="entry name" value="WD_REPEATS_2"/>
    <property type="match status" value="1"/>
</dbReference>
<feature type="domain" description="IFT122 zinc ribbon" evidence="11">
    <location>
        <begin position="1006"/>
        <end position="1047"/>
    </location>
</feature>
<keyword evidence="8" id="KW-1133">Transmembrane helix</keyword>
<comment type="subcellular location">
    <subcellularLocation>
        <location evidence="1">Cell projection</location>
        <location evidence="1">Cilium</location>
    </subcellularLocation>
</comment>
<dbReference type="EMBL" id="GDHF01017158">
    <property type="protein sequence ID" value="JAI35156.1"/>
    <property type="molecule type" value="Transcribed_RNA"/>
</dbReference>
<dbReference type="OrthoDB" id="10255582at2759"/>
<dbReference type="InterPro" id="IPR039857">
    <property type="entry name" value="Ift122/121"/>
</dbReference>
<dbReference type="GO" id="GO:0097730">
    <property type="term" value="C:non-motile cilium"/>
    <property type="evidence" value="ECO:0007669"/>
    <property type="project" value="TreeGrafter"/>
</dbReference>
<keyword evidence="3 7" id="KW-0853">WD repeat</keyword>
<dbReference type="InterPro" id="IPR057411">
    <property type="entry name" value="TPR_IFT122"/>
</dbReference>
<gene>
    <name evidence="13" type="primary">ift122_0</name>
    <name evidence="13" type="ORF">c0_g1_i4</name>
</gene>
<organism evidence="13">
    <name type="scientific">Bactrocera latifrons</name>
    <name type="common">Malaysian fruit fly</name>
    <name type="synonym">Chaetodacus latifrons</name>
    <dbReference type="NCBI Taxonomy" id="174628"/>
    <lineage>
        <taxon>Eukaryota</taxon>
        <taxon>Metazoa</taxon>
        <taxon>Ecdysozoa</taxon>
        <taxon>Arthropoda</taxon>
        <taxon>Hexapoda</taxon>
        <taxon>Insecta</taxon>
        <taxon>Pterygota</taxon>
        <taxon>Neoptera</taxon>
        <taxon>Endopterygota</taxon>
        <taxon>Diptera</taxon>
        <taxon>Brachycera</taxon>
        <taxon>Muscomorpha</taxon>
        <taxon>Tephritoidea</taxon>
        <taxon>Tephritidae</taxon>
        <taxon>Bactrocera</taxon>
        <taxon>Bactrocera</taxon>
    </lineage>
</organism>
<feature type="domain" description="IFT122 first beta-propeller" evidence="10">
    <location>
        <begin position="197"/>
        <end position="297"/>
    </location>
</feature>
<dbReference type="InterPro" id="IPR056838">
    <property type="entry name" value="Zn_ribbon_IFT122"/>
</dbReference>
<evidence type="ECO:0000259" key="11">
    <source>
        <dbReference type="Pfam" id="PF25144"/>
    </source>
</evidence>
<dbReference type="InterPro" id="IPR056153">
    <property type="entry name" value="Beta-prop_IFT122_1st"/>
</dbReference>
<feature type="domain" description="IFT122 second beta-propeller" evidence="9">
    <location>
        <begin position="303"/>
        <end position="559"/>
    </location>
</feature>
<feature type="repeat" description="WD" evidence="7">
    <location>
        <begin position="56"/>
        <end position="87"/>
    </location>
</feature>
<reference evidence="13" key="1">
    <citation type="submission" date="2015-06" db="EMBL/GenBank/DDBJ databases">
        <authorList>
            <person name="Hoefler B.C."/>
            <person name="Straight P.D."/>
        </authorList>
    </citation>
    <scope>NUCLEOTIDE SEQUENCE</scope>
</reference>
<dbReference type="InterPro" id="IPR056152">
    <property type="entry name" value="Beta-prop_IFT122_2nd"/>
</dbReference>
<evidence type="ECO:0000256" key="6">
    <source>
        <dbReference type="ARBA" id="ARBA00023273"/>
    </source>
</evidence>
<dbReference type="Pfam" id="PF25295">
    <property type="entry name" value="TPR_IFT122"/>
    <property type="match status" value="1"/>
</dbReference>
<dbReference type="SUPFAM" id="SSF50978">
    <property type="entry name" value="WD40 repeat-like"/>
    <property type="match status" value="1"/>
</dbReference>
<dbReference type="GO" id="GO:0035721">
    <property type="term" value="P:intraciliary retrograde transport"/>
    <property type="evidence" value="ECO:0007669"/>
    <property type="project" value="TreeGrafter"/>
</dbReference>
<evidence type="ECO:0000256" key="7">
    <source>
        <dbReference type="PROSITE-ProRule" id="PRU00221"/>
    </source>
</evidence>
<dbReference type="InterPro" id="IPR036322">
    <property type="entry name" value="WD40_repeat_dom_sf"/>
</dbReference>
<protein>
    <recommendedName>
        <fullName evidence="2">Intraflagellar transport protein 122 homolog</fullName>
    </recommendedName>
</protein>
<dbReference type="GO" id="GO:1905515">
    <property type="term" value="P:non-motile cilium assembly"/>
    <property type="evidence" value="ECO:0007669"/>
    <property type="project" value="TreeGrafter"/>
</dbReference>
<keyword evidence="4" id="KW-0677">Repeat</keyword>
<dbReference type="SMART" id="SM00320">
    <property type="entry name" value="WD40"/>
    <property type="match status" value="7"/>
</dbReference>
<dbReference type="SUPFAM" id="SSF82171">
    <property type="entry name" value="DPP6 N-terminal domain-like"/>
    <property type="match status" value="1"/>
</dbReference>
<evidence type="ECO:0000259" key="12">
    <source>
        <dbReference type="Pfam" id="PF25295"/>
    </source>
</evidence>
<evidence type="ECO:0000259" key="10">
    <source>
        <dbReference type="Pfam" id="PF23381"/>
    </source>
</evidence>
<evidence type="ECO:0000256" key="3">
    <source>
        <dbReference type="ARBA" id="ARBA00022574"/>
    </source>
</evidence>
<dbReference type="Pfam" id="PF25144">
    <property type="entry name" value="Zn_ribbon_IFT122"/>
    <property type="match status" value="1"/>
</dbReference>
<evidence type="ECO:0000256" key="8">
    <source>
        <dbReference type="SAM" id="Phobius"/>
    </source>
</evidence>
<keyword evidence="13" id="KW-0282">Flagellum</keyword>
<feature type="domain" description="Intraflagellar transport protein 122 homolog TPR" evidence="12">
    <location>
        <begin position="568"/>
        <end position="947"/>
    </location>
</feature>
<keyword evidence="8" id="KW-0472">Membrane</keyword>